<proteinExistence type="predicted"/>
<sequence length="399" mass="44905">MLPIPAPPLGEILATIHHDELEDSANEGDDTAQITNSQYLTSYNWLNGPNRQILVPGEPPAWTPLSEPTQLREDSGEYYRDPNAARYPTYPLGPMIEALLTEKPGFPLSDVDIIGCGSTLGNLLRFARGQAQSFRMLVEVVGNTVFFIRRENSPTETIPDVRGYGHTFPEAYTTWSTSVQRSESHQRVVSYEFADMKCLVRFEADGFLPDLIPDLETQKDHAPVTRDITAEDLLLSIQEATISRAHSATTDAKSEKLNILKKGRHIPQCGVFDLKTRSVKRIEVDTLEEELPRLWVRQIPNFVLAYHTFGKFKDIRVQDVRENLKHWEESQQPALVKFASLLRMVVCFARSAESGKIEIERAEGEKVLNLREPGGVVNSVLPPVLTSKWDVETPPDEVS</sequence>
<protein>
    <recommendedName>
        <fullName evidence="3">Geranylgeranyl pyrophosphate synthetase</fullName>
    </recommendedName>
</protein>
<dbReference type="Proteomes" id="UP001610563">
    <property type="component" value="Unassembled WGS sequence"/>
</dbReference>
<keyword evidence="2" id="KW-1185">Reference proteome</keyword>
<dbReference type="PANTHER" id="PTHR35179">
    <property type="entry name" value="PROTEIN CBG02620"/>
    <property type="match status" value="1"/>
</dbReference>
<evidence type="ECO:0000313" key="2">
    <source>
        <dbReference type="Proteomes" id="UP001610563"/>
    </source>
</evidence>
<organism evidence="1 2">
    <name type="scientific">Aspergillus keveii</name>
    <dbReference type="NCBI Taxonomy" id="714993"/>
    <lineage>
        <taxon>Eukaryota</taxon>
        <taxon>Fungi</taxon>
        <taxon>Dikarya</taxon>
        <taxon>Ascomycota</taxon>
        <taxon>Pezizomycotina</taxon>
        <taxon>Eurotiomycetes</taxon>
        <taxon>Eurotiomycetidae</taxon>
        <taxon>Eurotiales</taxon>
        <taxon>Aspergillaceae</taxon>
        <taxon>Aspergillus</taxon>
        <taxon>Aspergillus subgen. Nidulantes</taxon>
    </lineage>
</organism>
<gene>
    <name evidence="1" type="ORF">BJX66DRAFT_345534</name>
</gene>
<dbReference type="PANTHER" id="PTHR35179:SF2">
    <property type="entry name" value="START DOMAIN-CONTAINING PROTEIN"/>
    <property type="match status" value="1"/>
</dbReference>
<evidence type="ECO:0000313" key="1">
    <source>
        <dbReference type="EMBL" id="KAL2782773.1"/>
    </source>
</evidence>
<dbReference type="EMBL" id="JBFTWV010000324">
    <property type="protein sequence ID" value="KAL2782773.1"/>
    <property type="molecule type" value="Genomic_DNA"/>
</dbReference>
<accession>A0ABR4FI50</accession>
<comment type="caution">
    <text evidence="1">The sequence shown here is derived from an EMBL/GenBank/DDBJ whole genome shotgun (WGS) entry which is preliminary data.</text>
</comment>
<evidence type="ECO:0008006" key="3">
    <source>
        <dbReference type="Google" id="ProtNLM"/>
    </source>
</evidence>
<reference evidence="1 2" key="1">
    <citation type="submission" date="2024-07" db="EMBL/GenBank/DDBJ databases">
        <title>Section-level genome sequencing and comparative genomics of Aspergillus sections Usti and Cavernicolus.</title>
        <authorList>
            <consortium name="Lawrence Berkeley National Laboratory"/>
            <person name="Nybo J.L."/>
            <person name="Vesth T.C."/>
            <person name="Theobald S."/>
            <person name="Frisvad J.C."/>
            <person name="Larsen T.O."/>
            <person name="Kjaerboelling I."/>
            <person name="Rothschild-Mancinelli K."/>
            <person name="Lyhne E.K."/>
            <person name="Kogle M.E."/>
            <person name="Barry K."/>
            <person name="Clum A."/>
            <person name="Na H."/>
            <person name="Ledsgaard L."/>
            <person name="Lin J."/>
            <person name="Lipzen A."/>
            <person name="Kuo A."/>
            <person name="Riley R."/>
            <person name="Mondo S."/>
            <person name="Labutti K."/>
            <person name="Haridas S."/>
            <person name="Pangalinan J."/>
            <person name="Salamov A.A."/>
            <person name="Simmons B.A."/>
            <person name="Magnuson J.K."/>
            <person name="Chen J."/>
            <person name="Drula E."/>
            <person name="Henrissat B."/>
            <person name="Wiebenga A."/>
            <person name="Lubbers R.J."/>
            <person name="Gomes A.C."/>
            <person name="Makela M.R."/>
            <person name="Stajich J."/>
            <person name="Grigoriev I.V."/>
            <person name="Mortensen U.H."/>
            <person name="De Vries R.P."/>
            <person name="Baker S.E."/>
            <person name="Andersen M.R."/>
        </authorList>
    </citation>
    <scope>NUCLEOTIDE SEQUENCE [LARGE SCALE GENOMIC DNA]</scope>
    <source>
        <strain evidence="1 2">CBS 209.92</strain>
    </source>
</reference>
<name>A0ABR4FI50_9EURO</name>